<feature type="binding site" evidence="6">
    <location>
        <position position="157"/>
    </location>
    <ligand>
        <name>FMN</name>
        <dbReference type="ChEBI" id="CHEBI:58210"/>
    </ligand>
</feature>
<keyword evidence="9" id="KW-1185">Reference proteome</keyword>
<dbReference type="OrthoDB" id="9779442at2"/>
<evidence type="ECO:0000256" key="3">
    <source>
        <dbReference type="ARBA" id="ARBA00023002"/>
    </source>
</evidence>
<gene>
    <name evidence="8" type="ORF">JCM7686_pAMI4p170</name>
</gene>
<keyword evidence="3" id="KW-0560">Oxidoreductase</keyword>
<evidence type="ECO:0000259" key="7">
    <source>
        <dbReference type="Pfam" id="PF00296"/>
    </source>
</evidence>
<dbReference type="EMBL" id="CP006652">
    <property type="protein sequence ID" value="AGT10861.1"/>
    <property type="molecule type" value="Genomic_DNA"/>
</dbReference>
<dbReference type="NCBIfam" id="TIGR03860">
    <property type="entry name" value="FMN_nitrolo"/>
    <property type="match status" value="1"/>
</dbReference>
<feature type="binding site" evidence="6">
    <location>
        <position position="103"/>
    </location>
    <ligand>
        <name>FMN</name>
        <dbReference type="ChEBI" id="CHEBI:58210"/>
    </ligand>
</feature>
<dbReference type="SUPFAM" id="SSF51679">
    <property type="entry name" value="Bacterial luciferase-like"/>
    <property type="match status" value="1"/>
</dbReference>
<dbReference type="Gene3D" id="3.20.20.30">
    <property type="entry name" value="Luciferase-like domain"/>
    <property type="match status" value="1"/>
</dbReference>
<geneLocation type="plasmid" evidence="8 9">
    <name>pAMI4</name>
</geneLocation>
<dbReference type="KEGG" id="pami:JCM7686_pAMI4p170"/>
<evidence type="ECO:0000313" key="9">
    <source>
        <dbReference type="Proteomes" id="UP000015480"/>
    </source>
</evidence>
<dbReference type="HOGENOM" id="CLU_022256_1_2_5"/>
<dbReference type="InterPro" id="IPR016215">
    <property type="entry name" value="NTA_MOA"/>
</dbReference>
<evidence type="ECO:0000256" key="1">
    <source>
        <dbReference type="ARBA" id="ARBA00022630"/>
    </source>
</evidence>
<sequence length="442" mass="48340">MARRPDRLSLGLFLFPAGHHIAAWRHPAANAGAGVDFGWYRDLAREAEAAAFDLIFIADGAGARSDDPEVLSRTAHSYVAQFEPVTLISALAAVTERIGLVFTQSSSFNEPFHVARKIASLDHLSGGRAGWNLVTSASDHEARNFNREAHFLHADRYARAEEFVDVVHKLWDSWDADAFLYDKEDGRFFDPAKRHVTDHAGEFFKVQGPLNVPRPPQGRPVTVQAGASEAGRALAARTADLVFTAQQTLEEAQAFYADMNARAEAFGRAPGSIRILPGLFPVVAPSRDAAQEKLATLQELIHPAIGLDLLTGGWMREALAKADPDGPPPDLPFAGNGSQSRVQLLFDKARREGLSLRELYLKVAGARGHWQVVGTPEDIADAIQERFEGRGADGFNIMPPLMPEGLRDFTTLVVPELRRRGLFRDGYDTTTLRGHLGLAALS</sequence>
<reference evidence="8 9" key="1">
    <citation type="journal article" date="2014" name="BMC Genomics">
        <title>Architecture and functions of a multipartite genome of the methylotrophic bacterium Paracoccus aminophilus JCM 7686, containing primary and secondary chromids.</title>
        <authorList>
            <person name="Dziewit L."/>
            <person name="Czarnecki J."/>
            <person name="Wibberg D."/>
            <person name="Radlinska M."/>
            <person name="Mrozek P."/>
            <person name="Szymczak M."/>
            <person name="Schluter A."/>
            <person name="Puhler A."/>
            <person name="Bartosik D."/>
        </authorList>
    </citation>
    <scope>NUCLEOTIDE SEQUENCE [LARGE SCALE GENOMIC DNA]</scope>
    <source>
        <strain evidence="8">JCM 7686</strain>
        <plasmid evidence="9">Plasmid pAMI4</plasmid>
    </source>
</reference>
<accession>S5Z059</accession>
<organism evidence="8 9">
    <name type="scientific">Paracoccus aminophilus JCM 7686</name>
    <dbReference type="NCBI Taxonomy" id="1367847"/>
    <lineage>
        <taxon>Bacteria</taxon>
        <taxon>Pseudomonadati</taxon>
        <taxon>Pseudomonadota</taxon>
        <taxon>Alphaproteobacteria</taxon>
        <taxon>Rhodobacterales</taxon>
        <taxon>Paracoccaceae</taxon>
        <taxon>Paracoccus</taxon>
    </lineage>
</organism>
<dbReference type="Proteomes" id="UP000015480">
    <property type="component" value="Plasmid pAMI4"/>
</dbReference>
<keyword evidence="1 6" id="KW-0285">Flavoprotein</keyword>
<dbReference type="AlphaFoldDB" id="S5Z059"/>
<dbReference type="InterPro" id="IPR011251">
    <property type="entry name" value="Luciferase-like_dom"/>
</dbReference>
<feature type="binding site" evidence="6">
    <location>
        <position position="59"/>
    </location>
    <ligand>
        <name>FMN</name>
        <dbReference type="ChEBI" id="CHEBI:58210"/>
    </ligand>
</feature>
<keyword evidence="2 6" id="KW-0288">FMN</keyword>
<dbReference type="PANTHER" id="PTHR30011">
    <property type="entry name" value="ALKANESULFONATE MONOOXYGENASE-RELATED"/>
    <property type="match status" value="1"/>
</dbReference>
<dbReference type="GO" id="GO:0016705">
    <property type="term" value="F:oxidoreductase activity, acting on paired donors, with incorporation or reduction of molecular oxygen"/>
    <property type="evidence" value="ECO:0007669"/>
    <property type="project" value="InterPro"/>
</dbReference>
<feature type="binding site" evidence="6">
    <location>
        <position position="228"/>
    </location>
    <ligand>
        <name>FMN</name>
        <dbReference type="ChEBI" id="CHEBI:58210"/>
    </ligand>
</feature>
<dbReference type="CDD" id="cd01095">
    <property type="entry name" value="Nitrilotriacetate_monoxgenase"/>
    <property type="match status" value="1"/>
</dbReference>
<dbReference type="InterPro" id="IPR036661">
    <property type="entry name" value="Luciferase-like_sf"/>
</dbReference>
<dbReference type="RefSeq" id="WP_020952346.1">
    <property type="nucleotide sequence ID" value="NC_022049.1"/>
</dbReference>
<keyword evidence="8" id="KW-0614">Plasmid</keyword>
<proteinExistence type="inferred from homology"/>
<feature type="binding site" evidence="6">
    <location>
        <position position="153"/>
    </location>
    <ligand>
        <name>FMN</name>
        <dbReference type="ChEBI" id="CHEBI:58210"/>
    </ligand>
</feature>
<dbReference type="InterPro" id="IPR051260">
    <property type="entry name" value="Diverse_substr_monoxygenases"/>
</dbReference>
<dbReference type="Pfam" id="PF00296">
    <property type="entry name" value="Bac_luciferase"/>
    <property type="match status" value="1"/>
</dbReference>
<evidence type="ECO:0000256" key="5">
    <source>
        <dbReference type="ARBA" id="ARBA00033748"/>
    </source>
</evidence>
<dbReference type="PIRSF" id="PIRSF000337">
    <property type="entry name" value="NTA_MOA"/>
    <property type="match status" value="1"/>
</dbReference>
<dbReference type="eggNOG" id="COG2141">
    <property type="taxonomic scope" value="Bacteria"/>
</dbReference>
<evidence type="ECO:0000256" key="6">
    <source>
        <dbReference type="PIRSR" id="PIRSR000337-1"/>
    </source>
</evidence>
<keyword evidence="4 8" id="KW-0503">Monooxygenase</keyword>
<comment type="similarity">
    <text evidence="5">Belongs to the NtaA/SnaA/DszA monooxygenase family.</text>
</comment>
<evidence type="ECO:0000256" key="2">
    <source>
        <dbReference type="ARBA" id="ARBA00022643"/>
    </source>
</evidence>
<feature type="domain" description="Luciferase-like" evidence="7">
    <location>
        <begin position="23"/>
        <end position="393"/>
    </location>
</feature>
<name>S5Z059_PARAH</name>
<dbReference type="GO" id="GO:0004497">
    <property type="term" value="F:monooxygenase activity"/>
    <property type="evidence" value="ECO:0007669"/>
    <property type="project" value="UniProtKB-KW"/>
</dbReference>
<dbReference type="PANTHER" id="PTHR30011:SF16">
    <property type="entry name" value="C2H2 FINGER DOMAIN TRANSCRIPTION FACTOR (EUROFUNG)-RELATED"/>
    <property type="match status" value="1"/>
</dbReference>
<dbReference type="PATRIC" id="fig|1367847.3.peg.3803"/>
<evidence type="ECO:0000256" key="4">
    <source>
        <dbReference type="ARBA" id="ARBA00023033"/>
    </source>
</evidence>
<evidence type="ECO:0000313" key="8">
    <source>
        <dbReference type="EMBL" id="AGT10861.1"/>
    </source>
</evidence>
<protein>
    <submittedName>
        <fullName evidence="8">Monooxygenase</fullName>
    </submittedName>
</protein>